<evidence type="ECO:0000256" key="2">
    <source>
        <dbReference type="ARBA" id="ARBA00023125"/>
    </source>
</evidence>
<dbReference type="GO" id="GO:0000981">
    <property type="term" value="F:DNA-binding transcription factor activity, RNA polymerase II-specific"/>
    <property type="evidence" value="ECO:0007669"/>
    <property type="project" value="InterPro"/>
</dbReference>
<dbReference type="InterPro" id="IPR050675">
    <property type="entry name" value="OAF3"/>
</dbReference>
<dbReference type="STRING" id="1330018.A0A167IHW9"/>
<dbReference type="GO" id="GO:0008270">
    <property type="term" value="F:zinc ion binding"/>
    <property type="evidence" value="ECO:0007669"/>
    <property type="project" value="InterPro"/>
</dbReference>
<reference evidence="7 8" key="1">
    <citation type="journal article" date="2016" name="Mol. Biol. Evol.">
        <title>Comparative Genomics of Early-Diverging Mushroom-Forming Fungi Provides Insights into the Origins of Lignocellulose Decay Capabilities.</title>
        <authorList>
            <person name="Nagy L.G."/>
            <person name="Riley R."/>
            <person name="Tritt A."/>
            <person name="Adam C."/>
            <person name="Daum C."/>
            <person name="Floudas D."/>
            <person name="Sun H."/>
            <person name="Yadav J.S."/>
            <person name="Pangilinan J."/>
            <person name="Larsson K.H."/>
            <person name="Matsuura K."/>
            <person name="Barry K."/>
            <person name="Labutti K."/>
            <person name="Kuo R."/>
            <person name="Ohm R.A."/>
            <person name="Bhattacharya S.S."/>
            <person name="Shirouzu T."/>
            <person name="Yoshinaga Y."/>
            <person name="Martin F.M."/>
            <person name="Grigoriev I.V."/>
            <person name="Hibbett D.S."/>
        </authorList>
    </citation>
    <scope>NUCLEOTIDE SEQUENCE [LARGE SCALE GENOMIC DNA]</scope>
    <source>
        <strain evidence="7 8">TUFC12733</strain>
    </source>
</reference>
<evidence type="ECO:0000313" key="8">
    <source>
        <dbReference type="Proteomes" id="UP000076738"/>
    </source>
</evidence>
<dbReference type="PROSITE" id="PS00463">
    <property type="entry name" value="ZN2_CY6_FUNGAL_1"/>
    <property type="match status" value="1"/>
</dbReference>
<dbReference type="OrthoDB" id="2269373at2759"/>
<feature type="region of interest" description="Disordered" evidence="5">
    <location>
        <begin position="1"/>
        <end position="62"/>
    </location>
</feature>
<proteinExistence type="predicted"/>
<feature type="domain" description="Zn(2)-C6 fungal-type" evidence="6">
    <location>
        <begin position="70"/>
        <end position="99"/>
    </location>
</feature>
<keyword evidence="8" id="KW-1185">Reference proteome</keyword>
<dbReference type="Gene3D" id="4.10.240.10">
    <property type="entry name" value="Zn(2)-C6 fungal-type DNA-binding domain"/>
    <property type="match status" value="1"/>
</dbReference>
<dbReference type="PANTHER" id="PTHR31069:SF32">
    <property type="entry name" value="ARGININE METABOLISM REGULATION PROTEIN II"/>
    <property type="match status" value="1"/>
</dbReference>
<keyword evidence="1" id="KW-0805">Transcription regulation</keyword>
<feature type="compositionally biased region" description="Polar residues" evidence="5">
    <location>
        <begin position="23"/>
        <end position="39"/>
    </location>
</feature>
<dbReference type="InterPro" id="IPR001138">
    <property type="entry name" value="Zn2Cys6_DnaBD"/>
</dbReference>
<protein>
    <recommendedName>
        <fullName evidence="6">Zn(2)-C6 fungal-type domain-containing protein</fullName>
    </recommendedName>
</protein>
<evidence type="ECO:0000256" key="4">
    <source>
        <dbReference type="ARBA" id="ARBA00023242"/>
    </source>
</evidence>
<dbReference type="PANTHER" id="PTHR31069">
    <property type="entry name" value="OLEATE-ACTIVATED TRANSCRIPTION FACTOR 1-RELATED"/>
    <property type="match status" value="1"/>
</dbReference>
<organism evidence="7 8">
    <name type="scientific">Calocera viscosa (strain TUFC12733)</name>
    <dbReference type="NCBI Taxonomy" id="1330018"/>
    <lineage>
        <taxon>Eukaryota</taxon>
        <taxon>Fungi</taxon>
        <taxon>Dikarya</taxon>
        <taxon>Basidiomycota</taxon>
        <taxon>Agaricomycotina</taxon>
        <taxon>Dacrymycetes</taxon>
        <taxon>Dacrymycetales</taxon>
        <taxon>Dacrymycetaceae</taxon>
        <taxon>Calocera</taxon>
    </lineage>
</organism>
<dbReference type="Proteomes" id="UP000076738">
    <property type="component" value="Unassembled WGS sequence"/>
</dbReference>
<dbReference type="InterPro" id="IPR036864">
    <property type="entry name" value="Zn2-C6_fun-type_DNA-bd_sf"/>
</dbReference>
<evidence type="ECO:0000313" key="7">
    <source>
        <dbReference type="EMBL" id="KZO92662.1"/>
    </source>
</evidence>
<dbReference type="SMART" id="SM00066">
    <property type="entry name" value="GAL4"/>
    <property type="match status" value="1"/>
</dbReference>
<evidence type="ECO:0000256" key="3">
    <source>
        <dbReference type="ARBA" id="ARBA00023163"/>
    </source>
</evidence>
<evidence type="ECO:0000259" key="6">
    <source>
        <dbReference type="PROSITE" id="PS50048"/>
    </source>
</evidence>
<dbReference type="PROSITE" id="PS50048">
    <property type="entry name" value="ZN2_CY6_FUNGAL_2"/>
    <property type="match status" value="1"/>
</dbReference>
<dbReference type="GO" id="GO:0003677">
    <property type="term" value="F:DNA binding"/>
    <property type="evidence" value="ECO:0007669"/>
    <property type="project" value="UniProtKB-KW"/>
</dbReference>
<dbReference type="EMBL" id="KV417308">
    <property type="protein sequence ID" value="KZO92662.1"/>
    <property type="molecule type" value="Genomic_DNA"/>
</dbReference>
<dbReference type="CDD" id="cd00067">
    <property type="entry name" value="GAL4"/>
    <property type="match status" value="1"/>
</dbReference>
<evidence type="ECO:0000256" key="1">
    <source>
        <dbReference type="ARBA" id="ARBA00023015"/>
    </source>
</evidence>
<dbReference type="Pfam" id="PF00172">
    <property type="entry name" value="Zn_clus"/>
    <property type="match status" value="1"/>
</dbReference>
<dbReference type="SUPFAM" id="SSF57701">
    <property type="entry name" value="Zn2/Cys6 DNA-binding domain"/>
    <property type="match status" value="1"/>
</dbReference>
<feature type="region of interest" description="Disordered" evidence="5">
    <location>
        <begin position="238"/>
        <end position="260"/>
    </location>
</feature>
<keyword evidence="3" id="KW-0804">Transcription</keyword>
<dbReference type="AlphaFoldDB" id="A0A167IHW9"/>
<keyword evidence="4" id="KW-0539">Nucleus</keyword>
<accession>A0A167IHW9</accession>
<name>A0A167IHW9_CALVF</name>
<keyword evidence="2" id="KW-0238">DNA-binding</keyword>
<evidence type="ECO:0000256" key="5">
    <source>
        <dbReference type="SAM" id="MobiDB-lite"/>
    </source>
</evidence>
<gene>
    <name evidence="7" type="ORF">CALVIDRAFT_557419</name>
</gene>
<sequence>MPPASSRPLKKHRPTPYEDPRKTQASTSTLVVHEYSSTLPLDEQPGQGASSSDSDKQDHRKNKRNRSTLSCWHCHKNKRKCDRGHPCTRCRTLNTKCVYEHDTTTPCNGVEDENLRLRGRVSELETILRLYRGKPEVDISHRETYDWVLTMPELVWHLMQGVVDFAREASDIFGTIEPEGEAGECKQRLQTWLTNLNGTVTKAMNEAKKSRRDMPPGAQLNGYHMPTPVPSPPSIVTAFASPEDQAPPPYTTPSPETAYSQSPMAAVHTPVYEPYDGTVAPYDVNSTAEYALYDQSNMFHALVAMPDVQDSTFLMGFNWDDLNTTFAASA</sequence>